<proteinExistence type="predicted"/>
<gene>
    <name evidence="2" type="ORF">LCGC14_2985860</name>
</gene>
<organism evidence="2">
    <name type="scientific">marine sediment metagenome</name>
    <dbReference type="NCBI Taxonomy" id="412755"/>
    <lineage>
        <taxon>unclassified sequences</taxon>
        <taxon>metagenomes</taxon>
        <taxon>ecological metagenomes</taxon>
    </lineage>
</organism>
<dbReference type="EMBL" id="LAZR01061094">
    <property type="protein sequence ID" value="KKK64276.1"/>
    <property type="molecule type" value="Genomic_DNA"/>
</dbReference>
<reference evidence="2" key="1">
    <citation type="journal article" date="2015" name="Nature">
        <title>Complex archaea that bridge the gap between prokaryotes and eukaryotes.</title>
        <authorList>
            <person name="Spang A."/>
            <person name="Saw J.H."/>
            <person name="Jorgensen S.L."/>
            <person name="Zaremba-Niedzwiedzka K."/>
            <person name="Martijn J."/>
            <person name="Lind A.E."/>
            <person name="van Eijk R."/>
            <person name="Schleper C."/>
            <person name="Guy L."/>
            <person name="Ettema T.J."/>
        </authorList>
    </citation>
    <scope>NUCLEOTIDE SEQUENCE</scope>
</reference>
<evidence type="ECO:0000313" key="2">
    <source>
        <dbReference type="EMBL" id="KKK64276.1"/>
    </source>
</evidence>
<dbReference type="AlphaFoldDB" id="A0A0F8ZWE8"/>
<accession>A0A0F8ZWE8</accession>
<name>A0A0F8ZWE8_9ZZZZ</name>
<dbReference type="InterPro" id="IPR025491">
    <property type="entry name" value="DUF4382"/>
</dbReference>
<evidence type="ECO:0000259" key="1">
    <source>
        <dbReference type="Pfam" id="PF14321"/>
    </source>
</evidence>
<feature type="non-terminal residue" evidence="2">
    <location>
        <position position="1"/>
    </location>
</feature>
<protein>
    <recommendedName>
        <fullName evidence="1">DUF4382 domain-containing protein</fullName>
    </recommendedName>
</protein>
<sequence length="288" mass="31227">WIEVDSITFKKSGNEDLVVDTFTIPALDLIDAETFQINLLDYQGRTQILVVNDLELASGNYTDMVLSVIRDVNKSYVVEVGEAGDTHTELRVNSAGLKLGAFTVDAEGTQTITAEFDLRKGLTHSSAGNGHYTLKERGVRLQDNSGDRVIEGRVAASLFNTESPCSEKEDPTLGNVVYLYEGFGLAVENLADMIDPDITDEDRPDGAIAPFAATTVTENGDGSWAYTFAYLPAGDYTLVFSCDVGSDDPEYYDGLTLPFPAGQIIERSAQSSGINCDFPIDDNGKECD</sequence>
<comment type="caution">
    <text evidence="2">The sequence shown here is derived from an EMBL/GenBank/DDBJ whole genome shotgun (WGS) entry which is preliminary data.</text>
</comment>
<dbReference type="Pfam" id="PF14321">
    <property type="entry name" value="DUF4382"/>
    <property type="match status" value="1"/>
</dbReference>
<feature type="domain" description="DUF4382" evidence="1">
    <location>
        <begin position="1"/>
        <end position="135"/>
    </location>
</feature>